<evidence type="ECO:0000313" key="2">
    <source>
        <dbReference type="EMBL" id="KAG7516657.1"/>
    </source>
</evidence>
<gene>
    <name evidence="2" type="ORF">JOB18_037252</name>
</gene>
<feature type="transmembrane region" description="Helical" evidence="1">
    <location>
        <begin position="32"/>
        <end position="52"/>
    </location>
</feature>
<evidence type="ECO:0000256" key="1">
    <source>
        <dbReference type="SAM" id="Phobius"/>
    </source>
</evidence>
<proteinExistence type="predicted"/>
<organism evidence="2 3">
    <name type="scientific">Solea senegalensis</name>
    <name type="common">Senegalese sole</name>
    <dbReference type="NCBI Taxonomy" id="28829"/>
    <lineage>
        <taxon>Eukaryota</taxon>
        <taxon>Metazoa</taxon>
        <taxon>Chordata</taxon>
        <taxon>Craniata</taxon>
        <taxon>Vertebrata</taxon>
        <taxon>Euteleostomi</taxon>
        <taxon>Actinopterygii</taxon>
        <taxon>Neopterygii</taxon>
        <taxon>Teleostei</taxon>
        <taxon>Neoteleostei</taxon>
        <taxon>Acanthomorphata</taxon>
        <taxon>Carangaria</taxon>
        <taxon>Pleuronectiformes</taxon>
        <taxon>Pleuronectoidei</taxon>
        <taxon>Soleidae</taxon>
        <taxon>Solea</taxon>
    </lineage>
</organism>
<accession>A0AAV6SJJ8</accession>
<dbReference type="EMBL" id="JAGKHQ010000005">
    <property type="protein sequence ID" value="KAG7516657.1"/>
    <property type="molecule type" value="Genomic_DNA"/>
</dbReference>
<reference evidence="2 3" key="1">
    <citation type="journal article" date="2021" name="Sci. Rep.">
        <title>Chromosome anchoring in Senegalese sole (Solea senegalensis) reveals sex-associated markers and genome rearrangements in flatfish.</title>
        <authorList>
            <person name="Guerrero-Cozar I."/>
            <person name="Gomez-Garrido J."/>
            <person name="Berbel C."/>
            <person name="Martinez-Blanch J.F."/>
            <person name="Alioto T."/>
            <person name="Claros M.G."/>
            <person name="Gagnaire P.A."/>
            <person name="Manchado M."/>
        </authorList>
    </citation>
    <scope>NUCLEOTIDE SEQUENCE [LARGE SCALE GENOMIC DNA]</scope>
    <source>
        <strain evidence="2">Sse05_10M</strain>
    </source>
</reference>
<protein>
    <submittedName>
        <fullName evidence="2">Uncharacterized protein</fullName>
    </submittedName>
</protein>
<evidence type="ECO:0000313" key="3">
    <source>
        <dbReference type="Proteomes" id="UP000693946"/>
    </source>
</evidence>
<name>A0AAV6SJJ8_SOLSE</name>
<dbReference type="Proteomes" id="UP000693946">
    <property type="component" value="Linkage Group LG13"/>
</dbReference>
<dbReference type="AlphaFoldDB" id="A0AAV6SJJ8"/>
<comment type="caution">
    <text evidence="2">The sequence shown here is derived from an EMBL/GenBank/DDBJ whole genome shotgun (WGS) entry which is preliminary data.</text>
</comment>
<keyword evidence="1" id="KW-0812">Transmembrane</keyword>
<keyword evidence="1" id="KW-0472">Membrane</keyword>
<keyword evidence="3" id="KW-1185">Reference proteome</keyword>
<sequence>MYILYKSKMIDLNIFPNTVYTRRVNFYGCDSKFYSCSVCFTAVVTVVLLGTLSTRLQIRSAVLNELSRVTLDQRGAVSPRARKAATRLLKKKWPIVVMLLRREKQIKTAFKVQSTAKDSEKNVRRVLGPLNRQQSPYLITSVNACDNEELGASCGAAFNNSPLQGKPSTGEIEIIVS</sequence>
<keyword evidence="1" id="KW-1133">Transmembrane helix</keyword>